<evidence type="ECO:0000313" key="3">
    <source>
        <dbReference type="Proteomes" id="UP000482578"/>
    </source>
</evidence>
<keyword evidence="3" id="KW-1185">Reference proteome</keyword>
<feature type="region of interest" description="Disordered" evidence="1">
    <location>
        <begin position="1"/>
        <end position="25"/>
    </location>
</feature>
<feature type="compositionally biased region" description="Low complexity" evidence="1">
    <location>
        <begin position="10"/>
        <end position="25"/>
    </location>
</feature>
<accession>A0A6B2KPV0</accession>
<evidence type="ECO:0000256" key="1">
    <source>
        <dbReference type="SAM" id="MobiDB-lite"/>
    </source>
</evidence>
<reference evidence="2 3" key="1">
    <citation type="submission" date="2020-02" db="EMBL/GenBank/DDBJ databases">
        <authorList>
            <person name="Yang Z."/>
        </authorList>
    </citation>
    <scope>NUCLEOTIDE SEQUENCE [LARGE SCALE GENOMIC DNA]</scope>
    <source>
        <strain evidence="2 3">HX-7-9</strain>
    </source>
</reference>
<evidence type="ECO:0000313" key="2">
    <source>
        <dbReference type="EMBL" id="NDV12246.1"/>
    </source>
</evidence>
<name>A0A6B2KPV0_9NEIS</name>
<proteinExistence type="predicted"/>
<comment type="caution">
    <text evidence="2">The sequence shown here is derived from an EMBL/GenBank/DDBJ whole genome shotgun (WGS) entry which is preliminary data.</text>
</comment>
<dbReference type="EMBL" id="JAAGAA010000004">
    <property type="protein sequence ID" value="NDV12246.1"/>
    <property type="molecule type" value="Genomic_DNA"/>
</dbReference>
<organism evidence="2 3">
    <name type="scientific">Crenobacter caeni</name>
    <dbReference type="NCBI Taxonomy" id="2705474"/>
    <lineage>
        <taxon>Bacteria</taxon>
        <taxon>Pseudomonadati</taxon>
        <taxon>Pseudomonadota</taxon>
        <taxon>Betaproteobacteria</taxon>
        <taxon>Neisseriales</taxon>
        <taxon>Neisseriaceae</taxon>
        <taxon>Crenobacter</taxon>
    </lineage>
</organism>
<gene>
    <name evidence="2" type="ORF">GZH52_05475</name>
</gene>
<protein>
    <submittedName>
        <fullName evidence="2">Uncharacterized protein</fullName>
    </submittedName>
</protein>
<sequence length="53" mass="5592">MRVRRTLTLDARPATAQPAADAWQAAEPLPDDSVAALQRATLRLIGQLPSPGG</sequence>
<dbReference type="AlphaFoldDB" id="A0A6B2KPV0"/>
<dbReference type="Proteomes" id="UP000482578">
    <property type="component" value="Unassembled WGS sequence"/>
</dbReference>
<dbReference type="RefSeq" id="WP_163315483.1">
    <property type="nucleotide sequence ID" value="NZ_JAAGAA010000004.1"/>
</dbReference>